<dbReference type="InterPro" id="IPR011765">
    <property type="entry name" value="Pept_M16_N"/>
</dbReference>
<dbReference type="Gene3D" id="3.30.830.10">
    <property type="entry name" value="Metalloenzyme, LuxS/M16 peptidase-like"/>
    <property type="match status" value="4"/>
</dbReference>
<dbReference type="PANTHER" id="PTHR11851:SF49">
    <property type="entry name" value="MITOCHONDRIAL-PROCESSING PEPTIDASE SUBUNIT ALPHA"/>
    <property type="match status" value="1"/>
</dbReference>
<feature type="domain" description="Peptidase M16 C-terminal" evidence="3">
    <location>
        <begin position="680"/>
        <end position="858"/>
    </location>
</feature>
<dbReference type="EMBL" id="VORB01000015">
    <property type="protein sequence ID" value="TXC75253.1"/>
    <property type="molecule type" value="Genomic_DNA"/>
</dbReference>
<evidence type="ECO:0000259" key="2">
    <source>
        <dbReference type="Pfam" id="PF00675"/>
    </source>
</evidence>
<dbReference type="Pfam" id="PF00675">
    <property type="entry name" value="Peptidase_M16"/>
    <property type="match status" value="2"/>
</dbReference>
<dbReference type="PANTHER" id="PTHR11851">
    <property type="entry name" value="METALLOPROTEASE"/>
    <property type="match status" value="1"/>
</dbReference>
<proteinExistence type="inferred from homology"/>
<dbReference type="InterPro" id="IPR007863">
    <property type="entry name" value="Peptidase_M16_C"/>
</dbReference>
<evidence type="ECO:0000259" key="3">
    <source>
        <dbReference type="Pfam" id="PF05193"/>
    </source>
</evidence>
<dbReference type="Proteomes" id="UP000321168">
    <property type="component" value="Unassembled WGS sequence"/>
</dbReference>
<dbReference type="Pfam" id="PF05193">
    <property type="entry name" value="Peptidase_M16_C"/>
    <property type="match status" value="2"/>
</dbReference>
<comment type="caution">
    <text evidence="4">The sequence shown here is derived from an EMBL/GenBank/DDBJ whole genome shotgun (WGS) entry which is preliminary data.</text>
</comment>
<accession>A0A5C6UPL9</accession>
<comment type="similarity">
    <text evidence="1">Belongs to the peptidase M16 family.</text>
</comment>
<dbReference type="InterPro" id="IPR011249">
    <property type="entry name" value="Metalloenz_LuxS/M16"/>
</dbReference>
<dbReference type="InterPro" id="IPR050361">
    <property type="entry name" value="MPP/UQCRC_Complex"/>
</dbReference>
<dbReference type="GO" id="GO:0046872">
    <property type="term" value="F:metal ion binding"/>
    <property type="evidence" value="ECO:0007669"/>
    <property type="project" value="InterPro"/>
</dbReference>
<evidence type="ECO:0000313" key="5">
    <source>
        <dbReference type="Proteomes" id="UP000321168"/>
    </source>
</evidence>
<evidence type="ECO:0000256" key="1">
    <source>
        <dbReference type="ARBA" id="ARBA00007261"/>
    </source>
</evidence>
<evidence type="ECO:0000313" key="4">
    <source>
        <dbReference type="EMBL" id="TXC75253.1"/>
    </source>
</evidence>
<dbReference type="AlphaFoldDB" id="A0A5C6UPL9"/>
<sequence length="949" mass="106437">MNMKLKYLSLMLAPLLLWNCEGNKKMEGYTMIEEVKKQGDEIVIPYKKFELDNGLTVLVHEDNSDPVVHVDVTYHVGSAREEIGRSGFAHFFEHMMFQGSDHVADEEHFKTVTEAGGTLNGTTNRDRTNYFETLPANQLEIALWLEADRMGWLLDAVTQEKFEIQRATVKNERGQNYDNRPYGMLGEIANQALFPHGHPYSWPTIGYINELNEATLDDLKDFFLRWYGPNNATLTVAGDVSADQVMELAKKYFGPINRGPEVEDMPEMPAKLDADRYISHEDKIRFPLLQMNFPTVANRHKDEAALDILSDILGGGKTSIFYQEFVKSGKYLQASVSNPCSELAGNMSFTLVAFPGTNLKDTETQLRAAIDKFEERGVTDEDLQRYKASFEASTIQRLSSVRGKGSMLASFQTFTGNANYIKEDIARYMNVTKEDVLRVYNEYIKGKPAVIVSYVPEGQLNLIAAEDNYTPTIGRTDETVLNNYDSLSYQKPVDNFDRSVKPEPGPAPFVQVPEFWTVEMDNGIKGIGTETDEVPTVSIQITLPAGHRNETIAKAGISSLMAGMMNEGTKNFSAEQMSEELEKLGSRVSVSSGAENITVNISTLTKNLDKTLELAKEVILMPAFKEEDFARLKKQALEAIANRENQASQLASDAYARLSYGENHIKAVPSAGTKASVSAMTLEDVKAYYNRYFSPKGAKLVVVGNLSKDEILPKLDFLKEWTGEAYEWPKQPELAGAEPGKIYFMNKEGAAQSEIRIGYMNDLTYDPTGEYYKATIMNYQLGGNFNSRININLREDKGYTYGARSFFRAGKEPGGFLAYAGVKKEATDSSLYEFLYEINTYAESGITDEELAFVKKSLTQSEALDYETPFQKAGFLRRILDYNLEPGYVKTQSEILQNISAEEIHELAKKHLPTEKMIMVIVGDKKTVWEGINKLGFDVVEIDKDGAII</sequence>
<gene>
    <name evidence="4" type="ORF">FRX97_11985</name>
</gene>
<reference evidence="4 5" key="1">
    <citation type="submission" date="2019-08" db="EMBL/GenBank/DDBJ databases">
        <title>Genome of Luteibaculum oceani JCM 18817.</title>
        <authorList>
            <person name="Bowman J.P."/>
        </authorList>
    </citation>
    <scope>NUCLEOTIDE SEQUENCE [LARGE SCALE GENOMIC DNA]</scope>
    <source>
        <strain evidence="4 5">JCM 18817</strain>
    </source>
</reference>
<protein>
    <submittedName>
        <fullName evidence="4">Insulinase family protein</fullName>
    </submittedName>
</protein>
<dbReference type="OrthoDB" id="9811314at2"/>
<feature type="domain" description="Peptidase M16 N-terminal" evidence="2">
    <location>
        <begin position="532"/>
        <end position="656"/>
    </location>
</feature>
<dbReference type="SUPFAM" id="SSF63411">
    <property type="entry name" value="LuxS/MPP-like metallohydrolase"/>
    <property type="match status" value="4"/>
</dbReference>
<organism evidence="4 5">
    <name type="scientific">Luteibaculum oceani</name>
    <dbReference type="NCBI Taxonomy" id="1294296"/>
    <lineage>
        <taxon>Bacteria</taxon>
        <taxon>Pseudomonadati</taxon>
        <taxon>Bacteroidota</taxon>
        <taxon>Flavobacteriia</taxon>
        <taxon>Flavobacteriales</taxon>
        <taxon>Luteibaculaceae</taxon>
        <taxon>Luteibaculum</taxon>
    </lineage>
</organism>
<feature type="domain" description="Peptidase M16 C-terminal" evidence="3">
    <location>
        <begin position="214"/>
        <end position="389"/>
    </location>
</feature>
<keyword evidence="5" id="KW-1185">Reference proteome</keyword>
<name>A0A5C6UPL9_9FLAO</name>
<feature type="domain" description="Peptidase M16 N-terminal" evidence="2">
    <location>
        <begin position="57"/>
        <end position="173"/>
    </location>
</feature>